<evidence type="ECO:0000256" key="4">
    <source>
        <dbReference type="ARBA" id="ARBA00022475"/>
    </source>
</evidence>
<evidence type="ECO:0000256" key="1">
    <source>
        <dbReference type="ARBA" id="ARBA00004610"/>
    </source>
</evidence>
<keyword evidence="11" id="KW-0407">Ion channel</keyword>
<comment type="subcellular location">
    <subcellularLocation>
        <location evidence="1">Cell junction</location>
        <location evidence="1">Gap junction</location>
    </subcellularLocation>
    <subcellularLocation>
        <location evidence="2">Cell membrane</location>
        <topology evidence="2">Multi-pass membrane protein</topology>
    </subcellularLocation>
</comment>
<evidence type="ECO:0000313" key="12">
    <source>
        <dbReference type="EMBL" id="CAI5451873.1"/>
    </source>
</evidence>
<keyword evidence="3" id="KW-0813">Transport</keyword>
<evidence type="ECO:0000256" key="3">
    <source>
        <dbReference type="ARBA" id="ARBA00022448"/>
    </source>
</evidence>
<evidence type="ECO:0000313" key="13">
    <source>
        <dbReference type="Proteomes" id="UP001152747"/>
    </source>
</evidence>
<gene>
    <name evidence="12" type="ORF">CAMP_LOCUS14510</name>
</gene>
<sequence length="66" mass="7285">MSVESLVFCVSRRIWRNDEDWSDRLHTTVTSNILIGLAGLVAAKSWNDSPIECIVPAMFSSSTATV</sequence>
<dbReference type="EMBL" id="CANHGI010000005">
    <property type="protein sequence ID" value="CAI5451873.1"/>
    <property type="molecule type" value="Genomic_DNA"/>
</dbReference>
<evidence type="ECO:0000256" key="6">
    <source>
        <dbReference type="ARBA" id="ARBA00022868"/>
    </source>
</evidence>
<reference evidence="12" key="1">
    <citation type="submission" date="2022-11" db="EMBL/GenBank/DDBJ databases">
        <authorList>
            <person name="Kikuchi T."/>
        </authorList>
    </citation>
    <scope>NUCLEOTIDE SEQUENCE</scope>
    <source>
        <strain evidence="12">PS1010</strain>
    </source>
</reference>
<accession>A0A9P1IYR8</accession>
<keyword evidence="6" id="KW-0303">Gap junction</keyword>
<keyword evidence="10" id="KW-0472">Membrane</keyword>
<keyword evidence="5" id="KW-0812">Transmembrane</keyword>
<dbReference type="GO" id="GO:0005921">
    <property type="term" value="C:gap junction"/>
    <property type="evidence" value="ECO:0007669"/>
    <property type="project" value="UniProtKB-SubCell"/>
</dbReference>
<evidence type="ECO:0000256" key="11">
    <source>
        <dbReference type="ARBA" id="ARBA00023303"/>
    </source>
</evidence>
<dbReference type="GO" id="GO:0005886">
    <property type="term" value="C:plasma membrane"/>
    <property type="evidence" value="ECO:0007669"/>
    <property type="project" value="UniProtKB-SubCell"/>
</dbReference>
<evidence type="ECO:0000256" key="8">
    <source>
        <dbReference type="ARBA" id="ARBA00022989"/>
    </source>
</evidence>
<keyword evidence="13" id="KW-1185">Reference proteome</keyword>
<proteinExistence type="predicted"/>
<comment type="caution">
    <text evidence="12">The sequence shown here is derived from an EMBL/GenBank/DDBJ whole genome shotgun (WGS) entry which is preliminary data.</text>
</comment>
<evidence type="ECO:0000256" key="7">
    <source>
        <dbReference type="ARBA" id="ARBA00022949"/>
    </source>
</evidence>
<evidence type="ECO:0000256" key="10">
    <source>
        <dbReference type="ARBA" id="ARBA00023136"/>
    </source>
</evidence>
<organism evidence="12 13">
    <name type="scientific">Caenorhabditis angaria</name>
    <dbReference type="NCBI Taxonomy" id="860376"/>
    <lineage>
        <taxon>Eukaryota</taxon>
        <taxon>Metazoa</taxon>
        <taxon>Ecdysozoa</taxon>
        <taxon>Nematoda</taxon>
        <taxon>Chromadorea</taxon>
        <taxon>Rhabditida</taxon>
        <taxon>Rhabditina</taxon>
        <taxon>Rhabditomorpha</taxon>
        <taxon>Rhabditoidea</taxon>
        <taxon>Rhabditidae</taxon>
        <taxon>Peloderinae</taxon>
        <taxon>Caenorhabditis</taxon>
    </lineage>
</organism>
<protein>
    <submittedName>
        <fullName evidence="12">Uncharacterized protein</fullName>
    </submittedName>
</protein>
<keyword evidence="7" id="KW-0965">Cell junction</keyword>
<evidence type="ECO:0000256" key="5">
    <source>
        <dbReference type="ARBA" id="ARBA00022692"/>
    </source>
</evidence>
<dbReference type="OrthoDB" id="5806935at2759"/>
<dbReference type="AlphaFoldDB" id="A0A9P1IYR8"/>
<dbReference type="InterPro" id="IPR000990">
    <property type="entry name" value="Innexin"/>
</dbReference>
<dbReference type="GO" id="GO:0034220">
    <property type="term" value="P:monoatomic ion transmembrane transport"/>
    <property type="evidence" value="ECO:0007669"/>
    <property type="project" value="UniProtKB-KW"/>
</dbReference>
<evidence type="ECO:0000256" key="2">
    <source>
        <dbReference type="ARBA" id="ARBA00004651"/>
    </source>
</evidence>
<evidence type="ECO:0000256" key="9">
    <source>
        <dbReference type="ARBA" id="ARBA00023065"/>
    </source>
</evidence>
<dbReference type="Pfam" id="PF00876">
    <property type="entry name" value="Innexin"/>
    <property type="match status" value="1"/>
</dbReference>
<keyword evidence="4" id="KW-1003">Cell membrane</keyword>
<name>A0A9P1IYR8_9PELO</name>
<keyword evidence="9" id="KW-0406">Ion transport</keyword>
<keyword evidence="8" id="KW-1133">Transmembrane helix</keyword>
<dbReference type="Proteomes" id="UP001152747">
    <property type="component" value="Unassembled WGS sequence"/>
</dbReference>